<evidence type="ECO:0000313" key="2">
    <source>
        <dbReference type="EMBL" id="KAF5794143.1"/>
    </source>
</evidence>
<feature type="transmembrane region" description="Helical" evidence="1">
    <location>
        <begin position="14"/>
        <end position="34"/>
    </location>
</feature>
<dbReference type="Proteomes" id="UP000215914">
    <property type="component" value="Unassembled WGS sequence"/>
</dbReference>
<keyword evidence="1" id="KW-0472">Membrane</keyword>
<dbReference type="EMBL" id="MNCJ02000323">
    <property type="protein sequence ID" value="KAF5794143.1"/>
    <property type="molecule type" value="Genomic_DNA"/>
</dbReference>
<reference evidence="2" key="1">
    <citation type="journal article" date="2017" name="Nature">
        <title>The sunflower genome provides insights into oil metabolism, flowering and Asterid evolution.</title>
        <authorList>
            <person name="Badouin H."/>
            <person name="Gouzy J."/>
            <person name="Grassa C.J."/>
            <person name="Murat F."/>
            <person name="Staton S.E."/>
            <person name="Cottret L."/>
            <person name="Lelandais-Briere C."/>
            <person name="Owens G.L."/>
            <person name="Carrere S."/>
            <person name="Mayjonade B."/>
            <person name="Legrand L."/>
            <person name="Gill N."/>
            <person name="Kane N.C."/>
            <person name="Bowers J.E."/>
            <person name="Hubner S."/>
            <person name="Bellec A."/>
            <person name="Berard A."/>
            <person name="Berges H."/>
            <person name="Blanchet N."/>
            <person name="Boniface M.C."/>
            <person name="Brunel D."/>
            <person name="Catrice O."/>
            <person name="Chaidir N."/>
            <person name="Claudel C."/>
            <person name="Donnadieu C."/>
            <person name="Faraut T."/>
            <person name="Fievet G."/>
            <person name="Helmstetter N."/>
            <person name="King M."/>
            <person name="Knapp S.J."/>
            <person name="Lai Z."/>
            <person name="Le Paslier M.C."/>
            <person name="Lippi Y."/>
            <person name="Lorenzon L."/>
            <person name="Mandel J.R."/>
            <person name="Marage G."/>
            <person name="Marchand G."/>
            <person name="Marquand E."/>
            <person name="Bret-Mestries E."/>
            <person name="Morien E."/>
            <person name="Nambeesan S."/>
            <person name="Nguyen T."/>
            <person name="Pegot-Espagnet P."/>
            <person name="Pouilly N."/>
            <person name="Raftis F."/>
            <person name="Sallet E."/>
            <person name="Schiex T."/>
            <person name="Thomas J."/>
            <person name="Vandecasteele C."/>
            <person name="Vares D."/>
            <person name="Vear F."/>
            <person name="Vautrin S."/>
            <person name="Crespi M."/>
            <person name="Mangin B."/>
            <person name="Burke J.M."/>
            <person name="Salse J."/>
            <person name="Munos S."/>
            <person name="Vincourt P."/>
            <person name="Rieseberg L.H."/>
            <person name="Langlade N.B."/>
        </authorList>
    </citation>
    <scope>NUCLEOTIDE SEQUENCE</scope>
    <source>
        <tissue evidence="2">Leaves</tissue>
    </source>
</reference>
<keyword evidence="1" id="KW-0812">Transmembrane</keyword>
<keyword evidence="1" id="KW-1133">Transmembrane helix</keyword>
<sequence>MATMQTSVQSSHLLLHQPLVMKILLVHFTLNVTFKTRMLRTGLPTLEQIDT</sequence>
<keyword evidence="3" id="KW-1185">Reference proteome</keyword>
<gene>
    <name evidence="2" type="ORF">HanXRQr2_Chr08g0324791</name>
</gene>
<proteinExistence type="predicted"/>
<dbReference type="AlphaFoldDB" id="A0A9K3ICF5"/>
<protein>
    <submittedName>
        <fullName evidence="2">Uncharacterized protein</fullName>
    </submittedName>
</protein>
<evidence type="ECO:0000313" key="3">
    <source>
        <dbReference type="Proteomes" id="UP000215914"/>
    </source>
</evidence>
<comment type="caution">
    <text evidence="2">The sequence shown here is derived from an EMBL/GenBank/DDBJ whole genome shotgun (WGS) entry which is preliminary data.</text>
</comment>
<dbReference type="Gramene" id="mRNA:HanXRQr2_Chr08g0324791">
    <property type="protein sequence ID" value="CDS:HanXRQr2_Chr08g0324791.1"/>
    <property type="gene ID" value="HanXRQr2_Chr08g0324791"/>
</dbReference>
<organism evidence="2 3">
    <name type="scientific">Helianthus annuus</name>
    <name type="common">Common sunflower</name>
    <dbReference type="NCBI Taxonomy" id="4232"/>
    <lineage>
        <taxon>Eukaryota</taxon>
        <taxon>Viridiplantae</taxon>
        <taxon>Streptophyta</taxon>
        <taxon>Embryophyta</taxon>
        <taxon>Tracheophyta</taxon>
        <taxon>Spermatophyta</taxon>
        <taxon>Magnoliopsida</taxon>
        <taxon>eudicotyledons</taxon>
        <taxon>Gunneridae</taxon>
        <taxon>Pentapetalae</taxon>
        <taxon>asterids</taxon>
        <taxon>campanulids</taxon>
        <taxon>Asterales</taxon>
        <taxon>Asteraceae</taxon>
        <taxon>Asteroideae</taxon>
        <taxon>Heliantheae alliance</taxon>
        <taxon>Heliantheae</taxon>
        <taxon>Helianthus</taxon>
    </lineage>
</organism>
<accession>A0A9K3ICF5</accession>
<name>A0A9K3ICF5_HELAN</name>
<evidence type="ECO:0000256" key="1">
    <source>
        <dbReference type="SAM" id="Phobius"/>
    </source>
</evidence>
<reference evidence="2" key="2">
    <citation type="submission" date="2020-06" db="EMBL/GenBank/DDBJ databases">
        <title>Helianthus annuus Genome sequencing and assembly Release 2.</title>
        <authorList>
            <person name="Gouzy J."/>
            <person name="Langlade N."/>
            <person name="Munos S."/>
        </authorList>
    </citation>
    <scope>NUCLEOTIDE SEQUENCE</scope>
    <source>
        <tissue evidence="2">Leaves</tissue>
    </source>
</reference>